<protein>
    <recommendedName>
        <fullName evidence="2">DUF5648 domain-containing protein</fullName>
    </recommendedName>
</protein>
<organism evidence="3 4">
    <name type="scientific">Streptococcus varani</name>
    <dbReference type="NCBI Taxonomy" id="1608583"/>
    <lineage>
        <taxon>Bacteria</taxon>
        <taxon>Bacillati</taxon>
        <taxon>Bacillota</taxon>
        <taxon>Bacilli</taxon>
        <taxon>Lactobacillales</taxon>
        <taxon>Streptococcaceae</taxon>
        <taxon>Streptococcus</taxon>
    </lineage>
</organism>
<dbReference type="RefSeq" id="WP_093650827.1">
    <property type="nucleotide sequence ID" value="NZ_CTEN01000003.1"/>
</dbReference>
<evidence type="ECO:0000259" key="2">
    <source>
        <dbReference type="Pfam" id="PF18885"/>
    </source>
</evidence>
<feature type="signal peptide" evidence="1">
    <location>
        <begin position="1"/>
        <end position="37"/>
    </location>
</feature>
<evidence type="ECO:0000256" key="1">
    <source>
        <dbReference type="SAM" id="SignalP"/>
    </source>
</evidence>
<reference evidence="4" key="1">
    <citation type="submission" date="2015-03" db="EMBL/GenBank/DDBJ databases">
        <authorList>
            <person name="Urmite Genomes"/>
        </authorList>
    </citation>
    <scope>NUCLEOTIDE SEQUENCE [LARGE SCALE GENOMIC DNA]</scope>
    <source>
        <strain evidence="4">FF10</strain>
    </source>
</reference>
<dbReference type="OrthoDB" id="4376109at2"/>
<keyword evidence="4" id="KW-1185">Reference proteome</keyword>
<feature type="domain" description="DUF5648" evidence="2">
    <location>
        <begin position="334"/>
        <end position="458"/>
    </location>
</feature>
<feature type="chain" id="PRO_5038685144" description="DUF5648 domain-containing protein" evidence="1">
    <location>
        <begin position="38"/>
        <end position="460"/>
    </location>
</feature>
<evidence type="ECO:0000313" key="4">
    <source>
        <dbReference type="Proteomes" id="UP000198604"/>
    </source>
</evidence>
<gene>
    <name evidence="3" type="ORF">BN1356_01606</name>
</gene>
<dbReference type="Proteomes" id="UP000198604">
    <property type="component" value="Unassembled WGS sequence"/>
</dbReference>
<dbReference type="InterPro" id="IPR043708">
    <property type="entry name" value="DUF5648"/>
</dbReference>
<evidence type="ECO:0000313" key="3">
    <source>
        <dbReference type="EMBL" id="CQR25265.1"/>
    </source>
</evidence>
<proteinExistence type="predicted"/>
<dbReference type="EMBL" id="CTEN01000003">
    <property type="protein sequence ID" value="CQR25265.1"/>
    <property type="molecule type" value="Genomic_DNA"/>
</dbReference>
<dbReference type="Pfam" id="PF18885">
    <property type="entry name" value="DUF5648"/>
    <property type="match status" value="1"/>
</dbReference>
<dbReference type="STRING" id="1608583.BN1356_01606"/>
<accession>A0A0E4H4F3</accession>
<sequence>MEESRRTKQTITKQWFTVGMTTAALFGALAFSHLALANTDTTTEALSEAVNESAMTTQYLGDALYIPENTIGNASQGQIVGFIDSNGQLHDASGKVSQDYELGLWVAGSARVTRHPKFSIDKNYQIVDKETGQVKGNLTDYVRYRISNTGGAMDNLITISTTLDKLIYYGSVYKAWSAPGDVAPSNLPISDSAKREEDSFLASTSPGEYGLLLKSANFKTKESLDRFRKEVADLARKAGLFNGEQIFYDSAGIRQAMTNLGYDEKLYKIEESPASYRFTLSFYGGTQGGAVFFNRYKSIEEWANKEGKDLLARANAAAAASWGVVVPRSELKDVYRLYHPGLQVHLYSADSNERNVLRANGWQYEGVAWKTESQQGDPVYRLYHPGMRYHLYTKDANEYQVLASRGWKQEGIAYRSSGPVRVYRLYHPAIRKHLYTRDANERSILSNRGWKDEGVSWNSQ</sequence>
<keyword evidence="1" id="KW-0732">Signal</keyword>
<dbReference type="AlphaFoldDB" id="A0A0E4H4F3"/>
<name>A0A0E4H4F3_9STRE</name>